<dbReference type="AlphaFoldDB" id="A0A9P4YTD7"/>
<protein>
    <submittedName>
        <fullName evidence="1">Uncharacterized protein</fullName>
    </submittedName>
</protein>
<dbReference type="GeneID" id="55968508"/>
<dbReference type="Proteomes" id="UP000749293">
    <property type="component" value="Unassembled WGS sequence"/>
</dbReference>
<evidence type="ECO:0000313" key="2">
    <source>
        <dbReference type="Proteomes" id="UP000749293"/>
    </source>
</evidence>
<organism evidence="1 2">
    <name type="scientific">Geosmithia morbida</name>
    <dbReference type="NCBI Taxonomy" id="1094350"/>
    <lineage>
        <taxon>Eukaryota</taxon>
        <taxon>Fungi</taxon>
        <taxon>Dikarya</taxon>
        <taxon>Ascomycota</taxon>
        <taxon>Pezizomycotina</taxon>
        <taxon>Sordariomycetes</taxon>
        <taxon>Hypocreomycetidae</taxon>
        <taxon>Hypocreales</taxon>
        <taxon>Bionectriaceae</taxon>
        <taxon>Geosmithia</taxon>
    </lineage>
</organism>
<comment type="caution">
    <text evidence="1">The sequence shown here is derived from an EMBL/GenBank/DDBJ whole genome shotgun (WGS) entry which is preliminary data.</text>
</comment>
<accession>A0A9P4YTD7</accession>
<dbReference type="RefSeq" id="XP_035319968.1">
    <property type="nucleotide sequence ID" value="XM_035464258.1"/>
</dbReference>
<sequence>MRVSAPVWRTKLPVGRDHLLGGVNTWDASEYDDDSPERLGAVAEYSVAYLWSQPGGDGDATWTGAARICRVRVV</sequence>
<dbReference type="EMBL" id="JAANYQ010000013">
    <property type="protein sequence ID" value="KAF4121316.1"/>
    <property type="molecule type" value="Genomic_DNA"/>
</dbReference>
<keyword evidence="2" id="KW-1185">Reference proteome</keyword>
<name>A0A9P4YTD7_9HYPO</name>
<reference evidence="1" key="1">
    <citation type="submission" date="2020-03" db="EMBL/GenBank/DDBJ databases">
        <title>Site-based positive gene gene selection in Geosmithia morbida across the United States reveals a broad range of putative effectors and factors for local host and environmental adapation.</title>
        <authorList>
            <person name="Onufrak A."/>
            <person name="Murdoch R.W."/>
            <person name="Gazis R."/>
            <person name="Huff M."/>
            <person name="Staton M."/>
            <person name="Klingeman W."/>
            <person name="Hadziabdic D."/>
        </authorList>
    </citation>
    <scope>NUCLEOTIDE SEQUENCE</scope>
    <source>
        <strain evidence="1">1262</strain>
    </source>
</reference>
<dbReference type="OrthoDB" id="2363873at2759"/>
<evidence type="ECO:0000313" key="1">
    <source>
        <dbReference type="EMBL" id="KAF4121316.1"/>
    </source>
</evidence>
<gene>
    <name evidence="1" type="ORF">GMORB2_2278</name>
</gene>
<proteinExistence type="predicted"/>